<protein>
    <submittedName>
        <fullName evidence="4">Sulfotransferase</fullName>
    </submittedName>
</protein>
<evidence type="ECO:0000259" key="3">
    <source>
        <dbReference type="Pfam" id="PF00685"/>
    </source>
</evidence>
<dbReference type="InterPro" id="IPR027417">
    <property type="entry name" value="P-loop_NTPase"/>
</dbReference>
<keyword evidence="2" id="KW-0325">Glycoprotein</keyword>
<dbReference type="InterPro" id="IPR000863">
    <property type="entry name" value="Sulfotransferase_dom"/>
</dbReference>
<comment type="caution">
    <text evidence="4">The sequence shown here is derived from an EMBL/GenBank/DDBJ whole genome shotgun (WGS) entry which is preliminary data.</text>
</comment>
<sequence length="262" mass="30238">MRRIEVFVAGAQKGGTTTMHAYLRQHPALSPPSQKELHVFYNEALDWFRPADIQIDRFYGAEDEGRMRFDATPIYSFWQPSLRRIRAYNPDAKLIFLFRDPFARAWSHWCMEYARGADTMPFAKAIREGRRRMSPQDPLGQAMRVYSYVERGYYARQVIRALSLFPRENLLFLKSEDFAYDHMATLNRIADFLRIDAFSYMSELRENARPAVAYPSVPTMADRALVQAELAQDIAAFACLTGLDVREWDGTVDMPALPVAAE</sequence>
<dbReference type="AlphaFoldDB" id="A0A3S2Y9A3"/>
<dbReference type="Gene3D" id="3.40.50.300">
    <property type="entry name" value="P-loop containing nucleotide triphosphate hydrolases"/>
    <property type="match status" value="1"/>
</dbReference>
<proteinExistence type="predicted"/>
<dbReference type="OrthoDB" id="981508at2"/>
<feature type="domain" description="Sulfotransferase" evidence="3">
    <location>
        <begin position="5"/>
        <end position="196"/>
    </location>
</feature>
<dbReference type="EMBL" id="SACO01000003">
    <property type="protein sequence ID" value="RVU06428.1"/>
    <property type="molecule type" value="Genomic_DNA"/>
</dbReference>
<dbReference type="PANTHER" id="PTHR10605:SF56">
    <property type="entry name" value="BIFUNCTIONAL HEPARAN SULFATE N-DEACETYLASE_N-SULFOTRANSFERASE"/>
    <property type="match status" value="1"/>
</dbReference>
<evidence type="ECO:0000313" key="4">
    <source>
        <dbReference type="EMBL" id="RVU06428.1"/>
    </source>
</evidence>
<accession>A0A3S2Y9A3</accession>
<evidence type="ECO:0000313" key="5">
    <source>
        <dbReference type="Proteomes" id="UP000282837"/>
    </source>
</evidence>
<evidence type="ECO:0000256" key="2">
    <source>
        <dbReference type="ARBA" id="ARBA00023180"/>
    </source>
</evidence>
<organism evidence="4 5">
    <name type="scientific">Novosphingobium umbonatum</name>
    <dbReference type="NCBI Taxonomy" id="1908524"/>
    <lineage>
        <taxon>Bacteria</taxon>
        <taxon>Pseudomonadati</taxon>
        <taxon>Pseudomonadota</taxon>
        <taxon>Alphaproteobacteria</taxon>
        <taxon>Sphingomonadales</taxon>
        <taxon>Sphingomonadaceae</taxon>
        <taxon>Novosphingobium</taxon>
    </lineage>
</organism>
<gene>
    <name evidence="4" type="ORF">EOE18_06335</name>
</gene>
<dbReference type="PANTHER" id="PTHR10605">
    <property type="entry name" value="HEPARAN SULFATE SULFOTRANSFERASE"/>
    <property type="match status" value="1"/>
</dbReference>
<dbReference type="SUPFAM" id="SSF52540">
    <property type="entry name" value="P-loop containing nucleoside triphosphate hydrolases"/>
    <property type="match status" value="1"/>
</dbReference>
<dbReference type="GO" id="GO:0008146">
    <property type="term" value="F:sulfotransferase activity"/>
    <property type="evidence" value="ECO:0007669"/>
    <property type="project" value="InterPro"/>
</dbReference>
<dbReference type="RefSeq" id="WP_127707311.1">
    <property type="nucleotide sequence ID" value="NZ_SACO01000003.1"/>
</dbReference>
<name>A0A3S2Y9A3_9SPHN</name>
<reference evidence="4 5" key="1">
    <citation type="submission" date="2019-01" db="EMBL/GenBank/DDBJ databases">
        <authorList>
            <person name="Chen W.-M."/>
        </authorList>
    </citation>
    <scope>NUCLEOTIDE SEQUENCE [LARGE SCALE GENOMIC DNA]</scope>
    <source>
        <strain evidence="4 5">FSY-9</strain>
    </source>
</reference>
<keyword evidence="5" id="KW-1185">Reference proteome</keyword>
<dbReference type="InterPro" id="IPR037359">
    <property type="entry name" value="NST/OST"/>
</dbReference>
<evidence type="ECO:0000256" key="1">
    <source>
        <dbReference type="ARBA" id="ARBA00022679"/>
    </source>
</evidence>
<dbReference type="Proteomes" id="UP000282837">
    <property type="component" value="Unassembled WGS sequence"/>
</dbReference>
<dbReference type="Pfam" id="PF00685">
    <property type="entry name" value="Sulfotransfer_1"/>
    <property type="match status" value="1"/>
</dbReference>
<keyword evidence="1 4" id="KW-0808">Transferase</keyword>